<name>A0A8H4RAK4_9HELO</name>
<evidence type="ECO:0000313" key="2">
    <source>
        <dbReference type="EMBL" id="KAF4625801.1"/>
    </source>
</evidence>
<dbReference type="AlphaFoldDB" id="A0A8H4RAK4"/>
<dbReference type="PANTHER" id="PTHR20958">
    <property type="entry name" value="GLYCINE N-ACYLTRANSFERASE-LIKE PROTEIN"/>
    <property type="match status" value="1"/>
</dbReference>
<dbReference type="Pfam" id="PF08445">
    <property type="entry name" value="FR47"/>
    <property type="match status" value="1"/>
</dbReference>
<protein>
    <recommendedName>
        <fullName evidence="1">N-acetyltransferase domain-containing protein</fullName>
    </recommendedName>
</protein>
<organism evidence="2 3">
    <name type="scientific">Cudoniella acicularis</name>
    <dbReference type="NCBI Taxonomy" id="354080"/>
    <lineage>
        <taxon>Eukaryota</taxon>
        <taxon>Fungi</taxon>
        <taxon>Dikarya</taxon>
        <taxon>Ascomycota</taxon>
        <taxon>Pezizomycotina</taxon>
        <taxon>Leotiomycetes</taxon>
        <taxon>Helotiales</taxon>
        <taxon>Tricladiaceae</taxon>
        <taxon>Cudoniella</taxon>
    </lineage>
</organism>
<gene>
    <name evidence="2" type="ORF">G7Y89_g12365</name>
</gene>
<dbReference type="OrthoDB" id="61870at2759"/>
<sequence>MIEEEALPPQFYRYSQETAVSVFLPILQPYLPHSNSLFNRITAPHNLPSRHCFFGATFSPPLPILSSDPGTGTPPLPEIWTIVFADRSRHAESQIWMFNPLITNSNPLTSEEQNLLSLHTKATVQFLKNTPIPEAPGWPFKPILKFGCLHERITASLTKLCEPTGACPYVTHWRLWNVSTSAISSNSQMEGQRERRTLPEGYSIARVPDDQIDIVISTSSIPRQPETLRLQANVGIMNEEGKLVAWGYLGIDGSLVTLYVLPEYRGKGLATQVAVHLLGRLNRGEFSDLGCFGKSGWVHSDVKVGNEGSEGVMRSLGAKIGWTSSYIWVDCEKFE</sequence>
<dbReference type="Gene3D" id="3.40.630.30">
    <property type="match status" value="1"/>
</dbReference>
<reference evidence="2 3" key="1">
    <citation type="submission" date="2020-03" db="EMBL/GenBank/DDBJ databases">
        <title>Draft Genome Sequence of Cudoniella acicularis.</title>
        <authorList>
            <person name="Buettner E."/>
            <person name="Kellner H."/>
        </authorList>
    </citation>
    <scope>NUCLEOTIDE SEQUENCE [LARGE SCALE GENOMIC DNA]</scope>
    <source>
        <strain evidence="2 3">DSM 108380</strain>
    </source>
</reference>
<dbReference type="Proteomes" id="UP000566819">
    <property type="component" value="Unassembled WGS sequence"/>
</dbReference>
<dbReference type="InterPro" id="IPR000182">
    <property type="entry name" value="GNAT_dom"/>
</dbReference>
<dbReference type="CDD" id="cd04301">
    <property type="entry name" value="NAT_SF"/>
    <property type="match status" value="1"/>
</dbReference>
<dbReference type="InterPro" id="IPR053225">
    <property type="entry name" value="Acyl-CoA_N-acyltransferase"/>
</dbReference>
<dbReference type="InterPro" id="IPR013653">
    <property type="entry name" value="GCN5-like_dom"/>
</dbReference>
<dbReference type="InterPro" id="IPR016181">
    <property type="entry name" value="Acyl_CoA_acyltransferase"/>
</dbReference>
<keyword evidence="3" id="KW-1185">Reference proteome</keyword>
<dbReference type="PANTHER" id="PTHR20958:SF6">
    <property type="entry name" value="GLYCINE N-ACYLTRANSFERASE-LIKE PROTEIN"/>
    <property type="match status" value="1"/>
</dbReference>
<feature type="domain" description="N-acetyltransferase" evidence="1">
    <location>
        <begin position="189"/>
        <end position="335"/>
    </location>
</feature>
<dbReference type="GO" id="GO:0016747">
    <property type="term" value="F:acyltransferase activity, transferring groups other than amino-acyl groups"/>
    <property type="evidence" value="ECO:0007669"/>
    <property type="project" value="InterPro"/>
</dbReference>
<proteinExistence type="predicted"/>
<dbReference type="SUPFAM" id="SSF55729">
    <property type="entry name" value="Acyl-CoA N-acyltransferases (Nat)"/>
    <property type="match status" value="1"/>
</dbReference>
<evidence type="ECO:0000259" key="1">
    <source>
        <dbReference type="PROSITE" id="PS51186"/>
    </source>
</evidence>
<dbReference type="PROSITE" id="PS51186">
    <property type="entry name" value="GNAT"/>
    <property type="match status" value="1"/>
</dbReference>
<dbReference type="EMBL" id="JAAMPI010001291">
    <property type="protein sequence ID" value="KAF4625801.1"/>
    <property type="molecule type" value="Genomic_DNA"/>
</dbReference>
<comment type="caution">
    <text evidence="2">The sequence shown here is derived from an EMBL/GenBank/DDBJ whole genome shotgun (WGS) entry which is preliminary data.</text>
</comment>
<accession>A0A8H4RAK4</accession>
<evidence type="ECO:0000313" key="3">
    <source>
        <dbReference type="Proteomes" id="UP000566819"/>
    </source>
</evidence>